<comment type="caution">
    <text evidence="1">The sequence shown here is derived from an EMBL/GenBank/DDBJ whole genome shotgun (WGS) entry which is preliminary data.</text>
</comment>
<dbReference type="EMBL" id="MDKC01000023">
    <property type="protein sequence ID" value="ODG91527.1"/>
    <property type="molecule type" value="Genomic_DNA"/>
</dbReference>
<name>A0ABX2ZSN3_9BACI</name>
<proteinExistence type="predicted"/>
<accession>A0ABX2ZSN3</accession>
<organism evidence="1 2">
    <name type="scientific">Gottfriedia luciferensis</name>
    <dbReference type="NCBI Taxonomy" id="178774"/>
    <lineage>
        <taxon>Bacteria</taxon>
        <taxon>Bacillati</taxon>
        <taxon>Bacillota</taxon>
        <taxon>Bacilli</taxon>
        <taxon>Bacillales</taxon>
        <taxon>Bacillaceae</taxon>
        <taxon>Gottfriedia</taxon>
    </lineage>
</organism>
<evidence type="ECO:0000313" key="1">
    <source>
        <dbReference type="EMBL" id="ODG91527.1"/>
    </source>
</evidence>
<reference evidence="1 2" key="1">
    <citation type="submission" date="2016-07" db="EMBL/GenBank/DDBJ databases">
        <authorList>
            <person name="Townsley L."/>
            <person name="Shank E.A."/>
        </authorList>
    </citation>
    <scope>NUCLEOTIDE SEQUENCE [LARGE SCALE GENOMIC DNA]</scope>
    <source>
        <strain evidence="1 2">CH01</strain>
    </source>
</reference>
<dbReference type="Proteomes" id="UP000094580">
    <property type="component" value="Unassembled WGS sequence"/>
</dbReference>
<evidence type="ECO:0000313" key="2">
    <source>
        <dbReference type="Proteomes" id="UP000094580"/>
    </source>
</evidence>
<evidence type="ECO:0008006" key="3">
    <source>
        <dbReference type="Google" id="ProtNLM"/>
    </source>
</evidence>
<protein>
    <recommendedName>
        <fullName evidence="3">Topoisomerase II</fullName>
    </recommendedName>
</protein>
<gene>
    <name evidence="1" type="ORF">BED47_07700</name>
</gene>
<dbReference type="RefSeq" id="WP_069034287.1">
    <property type="nucleotide sequence ID" value="NZ_MDKC01000023.1"/>
</dbReference>
<sequence>MIGKYKNLNQAEVQTTQKLKDLQDSVLEILKEKVEYHQVNNSTSIHGLHALIGSKNNTFVDSVKMQFRDPDDFIARWLKGLIDSTGHQVHTDKNGRTHKYILIELLKNDTFRDYSFTFLERNFYRNYNARTRYKPKEQLWIIWFGDNNLKWGLAITPTLRNSEWTNDVNEIRRANFKYWTIGHILTSGIIDPDSNKLVYFDNLQNLIMFYRSILKRISNSIYEKEIFDRYIDYLKKNENVYEEPFLIPELRYAGLEHDHKYRLDFTIFNIHTNDFIGFEFSPHSTHMAINGITKKTQVQLNSDLSLKWGKEMDKRNEYFKNFGITTITFTDSDLKNMDKCFKEIETFLSARFLESTDLAQQIQILNSL</sequence>
<keyword evidence="2" id="KW-1185">Reference proteome</keyword>